<keyword evidence="2" id="KW-1185">Reference proteome</keyword>
<sequence length="178" mass="20805">MIVERNLNSNLKVEELQLKDLGSLAGLFLNRPSGLCIDDVSFNAGLIKLFNHLNIQHNFDENIQETQYFKLTRDNWQMGFVALSDIVEAHRAKLQLKLYQDHDFTSEEIEKFVELMLAKIKQGYDLKWLEINIHNDINPLESMLLKQYKSYRIGFVNLNNASSKYVVSLNNESNFYKE</sequence>
<evidence type="ECO:0000313" key="2">
    <source>
        <dbReference type="Proteomes" id="UP000183945"/>
    </source>
</evidence>
<dbReference type="STRING" id="1073325.SAMN05444483_104167"/>
<accession>A0A1M5GHG2</accession>
<gene>
    <name evidence="1" type="ORF">SAMN05444483_104167</name>
</gene>
<dbReference type="AlphaFoldDB" id="A0A1M5GHG2"/>
<dbReference type="EMBL" id="FQVT01000004">
    <property type="protein sequence ID" value="SHG03210.1"/>
    <property type="molecule type" value="Genomic_DNA"/>
</dbReference>
<reference evidence="2" key="1">
    <citation type="submission" date="2016-11" db="EMBL/GenBank/DDBJ databases">
        <authorList>
            <person name="Varghese N."/>
            <person name="Submissions S."/>
        </authorList>
    </citation>
    <scope>NUCLEOTIDE SEQUENCE [LARGE SCALE GENOMIC DNA]</scope>
    <source>
        <strain evidence="2">DSM 24579</strain>
    </source>
</reference>
<proteinExistence type="predicted"/>
<protein>
    <submittedName>
        <fullName evidence="1">Uncharacterized protein</fullName>
    </submittedName>
</protein>
<evidence type="ECO:0000313" key="1">
    <source>
        <dbReference type="EMBL" id="SHG03210.1"/>
    </source>
</evidence>
<name>A0A1M5GHG2_SALEC</name>
<dbReference type="RefSeq" id="WP_072878711.1">
    <property type="nucleotide sequence ID" value="NZ_FQVT01000004.1"/>
</dbReference>
<dbReference type="Proteomes" id="UP000183945">
    <property type="component" value="Unassembled WGS sequence"/>
</dbReference>
<organism evidence="1 2">
    <name type="scientific">Salegentibacter echinorum</name>
    <dbReference type="NCBI Taxonomy" id="1073325"/>
    <lineage>
        <taxon>Bacteria</taxon>
        <taxon>Pseudomonadati</taxon>
        <taxon>Bacteroidota</taxon>
        <taxon>Flavobacteriia</taxon>
        <taxon>Flavobacteriales</taxon>
        <taxon>Flavobacteriaceae</taxon>
        <taxon>Salegentibacter</taxon>
    </lineage>
</organism>